<keyword evidence="1" id="KW-0732">Signal</keyword>
<dbReference type="RefSeq" id="WP_019017400.1">
    <property type="nucleotide sequence ID" value="NZ_BMXD01000003.1"/>
</dbReference>
<dbReference type="PANTHER" id="PTHR38342:SF2">
    <property type="entry name" value="INNER MEMBRANE OR EXPORTED"/>
    <property type="match status" value="1"/>
</dbReference>
<protein>
    <submittedName>
        <fullName evidence="3">DUF302 domain-containing protein</fullName>
    </submittedName>
</protein>
<gene>
    <name evidence="3" type="ORF">ACFOEI_07685</name>
</gene>
<dbReference type="InterPro" id="IPR035923">
    <property type="entry name" value="TT1751-like_sf"/>
</dbReference>
<evidence type="ECO:0000256" key="1">
    <source>
        <dbReference type="SAM" id="SignalP"/>
    </source>
</evidence>
<dbReference type="SUPFAM" id="SSF103247">
    <property type="entry name" value="TT1751-like"/>
    <property type="match status" value="1"/>
</dbReference>
<keyword evidence="4" id="KW-1185">Reference proteome</keyword>
<organism evidence="3 4">
    <name type="scientific">Modicisalibacter luteus</name>
    <dbReference type="NCBI Taxonomy" id="453962"/>
    <lineage>
        <taxon>Bacteria</taxon>
        <taxon>Pseudomonadati</taxon>
        <taxon>Pseudomonadota</taxon>
        <taxon>Gammaproteobacteria</taxon>
        <taxon>Oceanospirillales</taxon>
        <taxon>Halomonadaceae</taxon>
        <taxon>Modicisalibacter</taxon>
    </lineage>
</organism>
<reference evidence="4" key="1">
    <citation type="journal article" date="2019" name="Int. J. Syst. Evol. Microbiol.">
        <title>The Global Catalogue of Microorganisms (GCM) 10K type strain sequencing project: providing services to taxonomists for standard genome sequencing and annotation.</title>
        <authorList>
            <consortium name="The Broad Institute Genomics Platform"/>
            <consortium name="The Broad Institute Genome Sequencing Center for Infectious Disease"/>
            <person name="Wu L."/>
            <person name="Ma J."/>
        </authorList>
    </citation>
    <scope>NUCLEOTIDE SEQUENCE [LARGE SCALE GENOMIC DNA]</scope>
    <source>
        <strain evidence="4">KCTC 12847</strain>
    </source>
</reference>
<dbReference type="CDD" id="cd14797">
    <property type="entry name" value="DUF302"/>
    <property type="match status" value="1"/>
</dbReference>
<evidence type="ECO:0000313" key="4">
    <source>
        <dbReference type="Proteomes" id="UP001595640"/>
    </source>
</evidence>
<dbReference type="Proteomes" id="UP001595640">
    <property type="component" value="Unassembled WGS sequence"/>
</dbReference>
<feature type="signal peptide" evidence="1">
    <location>
        <begin position="1"/>
        <end position="27"/>
    </location>
</feature>
<comment type="caution">
    <text evidence="3">The sequence shown here is derived from an EMBL/GenBank/DDBJ whole genome shotgun (WGS) entry which is preliminary data.</text>
</comment>
<proteinExistence type="predicted"/>
<accession>A0ABV7LZP9</accession>
<dbReference type="Pfam" id="PF03625">
    <property type="entry name" value="DUF302"/>
    <property type="match status" value="1"/>
</dbReference>
<dbReference type="PANTHER" id="PTHR38342">
    <property type="entry name" value="SLR5037 PROTEIN"/>
    <property type="match status" value="1"/>
</dbReference>
<name>A0ABV7LZP9_9GAMM</name>
<evidence type="ECO:0000313" key="3">
    <source>
        <dbReference type="EMBL" id="MFC3291949.1"/>
    </source>
</evidence>
<evidence type="ECO:0000259" key="2">
    <source>
        <dbReference type="Pfam" id="PF03625"/>
    </source>
</evidence>
<dbReference type="InterPro" id="IPR005180">
    <property type="entry name" value="DUF302"/>
</dbReference>
<feature type="chain" id="PRO_5045573216" evidence="1">
    <location>
        <begin position="28"/>
        <end position="162"/>
    </location>
</feature>
<dbReference type="EMBL" id="JBHRUH010000012">
    <property type="protein sequence ID" value="MFC3291949.1"/>
    <property type="molecule type" value="Genomic_DNA"/>
</dbReference>
<dbReference type="Gene3D" id="3.30.310.70">
    <property type="entry name" value="TT1751-like domain"/>
    <property type="match status" value="1"/>
</dbReference>
<sequence length="162" mass="17233">MTLRIPAGHRASLSALLLTLTLGVAQAATTEGPFPGIEHVTSQESVNEVEAKLRKALESRGLTLFTVIDHAQGAVDAGQELPPTLTVIFGNPKVDTPMLQCQGSAALDLPQKMVIRKVDDGTRIEWNSPAYLAERHGLQDCDLPLDDMAGVVGEMAHEAAGK</sequence>
<feature type="domain" description="DUF302" evidence="2">
    <location>
        <begin position="68"/>
        <end position="129"/>
    </location>
</feature>